<dbReference type="AlphaFoldDB" id="A0A806KKH6"/>
<reference evidence="1" key="1">
    <citation type="submission" date="2012-03" db="EMBL/GenBank/DDBJ databases">
        <title>Functional metagenomics reveals considerable lignocellulase gene clusters in the gut microbiome of a wood-feeding higher termite.</title>
        <authorList>
            <person name="Liu N."/>
        </authorList>
    </citation>
    <scope>NUCLEOTIDE SEQUENCE</scope>
</reference>
<organism evidence="1">
    <name type="scientific">uncultured bacterium contig00029</name>
    <dbReference type="NCBI Taxonomy" id="1181518"/>
    <lineage>
        <taxon>Bacteria</taxon>
        <taxon>environmental samples</taxon>
    </lineage>
</organism>
<name>A0A806KKH6_9BACT</name>
<protein>
    <submittedName>
        <fullName evidence="1">Uncharacterized protein</fullName>
    </submittedName>
</protein>
<dbReference type="EMBL" id="JQ844182">
    <property type="protein sequence ID" value="AGS52110.1"/>
    <property type="molecule type" value="Genomic_DNA"/>
</dbReference>
<evidence type="ECO:0000313" key="1">
    <source>
        <dbReference type="EMBL" id="AGS52110.1"/>
    </source>
</evidence>
<proteinExistence type="predicted"/>
<accession>A0A806KKH6</accession>
<sequence>MKINALPAFKKIPSKTSKKETGEYPSPSCAAFDIVKNMKMIIAKRSINLM</sequence>